<keyword evidence="2" id="KW-1185">Reference proteome</keyword>
<accession>A0AAV1SGS4</accession>
<proteinExistence type="predicted"/>
<reference evidence="1 2" key="1">
    <citation type="submission" date="2024-01" db="EMBL/GenBank/DDBJ databases">
        <authorList>
            <person name="Waweru B."/>
        </authorList>
    </citation>
    <scope>NUCLEOTIDE SEQUENCE [LARGE SCALE GENOMIC DNA]</scope>
</reference>
<dbReference type="EMBL" id="CAWUPB010001173">
    <property type="protein sequence ID" value="CAK7349463.1"/>
    <property type="molecule type" value="Genomic_DNA"/>
</dbReference>
<evidence type="ECO:0000313" key="2">
    <source>
        <dbReference type="Proteomes" id="UP001314170"/>
    </source>
</evidence>
<gene>
    <name evidence="1" type="ORF">DCAF_LOCUS22180</name>
</gene>
<comment type="caution">
    <text evidence="1">The sequence shown here is derived from an EMBL/GenBank/DDBJ whole genome shotgun (WGS) entry which is preliminary data.</text>
</comment>
<organism evidence="1 2">
    <name type="scientific">Dovyalis caffra</name>
    <dbReference type="NCBI Taxonomy" id="77055"/>
    <lineage>
        <taxon>Eukaryota</taxon>
        <taxon>Viridiplantae</taxon>
        <taxon>Streptophyta</taxon>
        <taxon>Embryophyta</taxon>
        <taxon>Tracheophyta</taxon>
        <taxon>Spermatophyta</taxon>
        <taxon>Magnoliopsida</taxon>
        <taxon>eudicotyledons</taxon>
        <taxon>Gunneridae</taxon>
        <taxon>Pentapetalae</taxon>
        <taxon>rosids</taxon>
        <taxon>fabids</taxon>
        <taxon>Malpighiales</taxon>
        <taxon>Salicaceae</taxon>
        <taxon>Flacourtieae</taxon>
        <taxon>Dovyalis</taxon>
    </lineage>
</organism>
<dbReference type="Proteomes" id="UP001314170">
    <property type="component" value="Unassembled WGS sequence"/>
</dbReference>
<protein>
    <submittedName>
        <fullName evidence="1">Uncharacterized protein</fullName>
    </submittedName>
</protein>
<evidence type="ECO:0000313" key="1">
    <source>
        <dbReference type="EMBL" id="CAK7349463.1"/>
    </source>
</evidence>
<sequence>MTGKMLSYEELIIMFFGAASSSEIRDILMDESLQKLICNIDCSADPESELDKAMGVDAFCIFTDKLAAEQRAMGKASISVLQAGPEAKIYIS</sequence>
<dbReference type="AlphaFoldDB" id="A0AAV1SGS4"/>
<name>A0AAV1SGS4_9ROSI</name>